<reference evidence="1 2" key="1">
    <citation type="journal article" date="2019" name="Commun. Biol.">
        <title>The bagworm genome reveals a unique fibroin gene that provides high tensile strength.</title>
        <authorList>
            <person name="Kono N."/>
            <person name="Nakamura H."/>
            <person name="Ohtoshi R."/>
            <person name="Tomita M."/>
            <person name="Numata K."/>
            <person name="Arakawa K."/>
        </authorList>
    </citation>
    <scope>NUCLEOTIDE SEQUENCE [LARGE SCALE GENOMIC DNA]</scope>
</reference>
<gene>
    <name evidence="1" type="ORF">EVAR_60992_1</name>
</gene>
<name>A0A4C1ZQQ9_EUMVA</name>
<protein>
    <submittedName>
        <fullName evidence="1">Uncharacterized protein</fullName>
    </submittedName>
</protein>
<proteinExistence type="predicted"/>
<evidence type="ECO:0000313" key="2">
    <source>
        <dbReference type="Proteomes" id="UP000299102"/>
    </source>
</evidence>
<dbReference type="EMBL" id="BGZK01002020">
    <property type="protein sequence ID" value="GBP89692.1"/>
    <property type="molecule type" value="Genomic_DNA"/>
</dbReference>
<keyword evidence="2" id="KW-1185">Reference proteome</keyword>
<sequence length="339" mass="38108">MSSSRHALFLEVARPQRRVVIAVHVRLNRSARRARPPGGPGSVRRARLCGLRGQTSLQATRELVVITTYGHSQCQSSHQCVGGLWRIRYLVKGCSCNVPHSVLSYVSTLIITNNRLVFAHSLDTAIFSAIAPSVASRSSYSPPTPHSPTFSESLLTSILSVSIQSGPRADAHALLSEPHFPEKVSHRLQRTRRTECPHTRTLQRCIYAHTATGPCSASLVSNFKTVVHRGQLKTTHIDNLDYLHKLTRNPREKIPRCREPDRKINLSCETKYETKLTKVKIKISFFTLHWAARVDDLAVQPCIAMLPFLYETRMQCSHGAIALPYEFHSMPKKSYYFGC</sequence>
<comment type="caution">
    <text evidence="1">The sequence shown here is derived from an EMBL/GenBank/DDBJ whole genome shotgun (WGS) entry which is preliminary data.</text>
</comment>
<accession>A0A4C1ZQQ9</accession>
<dbReference type="AlphaFoldDB" id="A0A4C1ZQQ9"/>
<evidence type="ECO:0000313" key="1">
    <source>
        <dbReference type="EMBL" id="GBP89692.1"/>
    </source>
</evidence>
<organism evidence="1 2">
    <name type="scientific">Eumeta variegata</name>
    <name type="common">Bagworm moth</name>
    <name type="synonym">Eumeta japonica</name>
    <dbReference type="NCBI Taxonomy" id="151549"/>
    <lineage>
        <taxon>Eukaryota</taxon>
        <taxon>Metazoa</taxon>
        <taxon>Ecdysozoa</taxon>
        <taxon>Arthropoda</taxon>
        <taxon>Hexapoda</taxon>
        <taxon>Insecta</taxon>
        <taxon>Pterygota</taxon>
        <taxon>Neoptera</taxon>
        <taxon>Endopterygota</taxon>
        <taxon>Lepidoptera</taxon>
        <taxon>Glossata</taxon>
        <taxon>Ditrysia</taxon>
        <taxon>Tineoidea</taxon>
        <taxon>Psychidae</taxon>
        <taxon>Oiketicinae</taxon>
        <taxon>Eumeta</taxon>
    </lineage>
</organism>
<dbReference type="Proteomes" id="UP000299102">
    <property type="component" value="Unassembled WGS sequence"/>
</dbReference>